<dbReference type="CDD" id="cd08422">
    <property type="entry name" value="PBP2_CrgA_like"/>
    <property type="match status" value="1"/>
</dbReference>
<dbReference type="GO" id="GO:0006351">
    <property type="term" value="P:DNA-templated transcription"/>
    <property type="evidence" value="ECO:0007669"/>
    <property type="project" value="TreeGrafter"/>
</dbReference>
<keyword evidence="4" id="KW-0804">Transcription</keyword>
<evidence type="ECO:0000256" key="2">
    <source>
        <dbReference type="ARBA" id="ARBA00023015"/>
    </source>
</evidence>
<evidence type="ECO:0000259" key="5">
    <source>
        <dbReference type="PROSITE" id="PS50931"/>
    </source>
</evidence>
<protein>
    <submittedName>
        <fullName evidence="6">LysR family transcriptional regulator</fullName>
    </submittedName>
</protein>
<dbReference type="PANTHER" id="PTHR30537:SF5">
    <property type="entry name" value="HTH-TYPE TRANSCRIPTIONAL ACTIVATOR TTDR-RELATED"/>
    <property type="match status" value="1"/>
</dbReference>
<comment type="similarity">
    <text evidence="1">Belongs to the LysR transcriptional regulatory family.</text>
</comment>
<organism evidence="6 7">
    <name type="scientific">Bordetella genomosp. 5</name>
    <dbReference type="NCBI Taxonomy" id="1395608"/>
    <lineage>
        <taxon>Bacteria</taxon>
        <taxon>Pseudomonadati</taxon>
        <taxon>Pseudomonadota</taxon>
        <taxon>Betaproteobacteria</taxon>
        <taxon>Burkholderiales</taxon>
        <taxon>Alcaligenaceae</taxon>
        <taxon>Bordetella</taxon>
    </lineage>
</organism>
<evidence type="ECO:0000313" key="6">
    <source>
        <dbReference type="EMBL" id="OZI45842.1"/>
    </source>
</evidence>
<proteinExistence type="inferred from homology"/>
<accession>A0A261T9C9</accession>
<keyword evidence="3" id="KW-0238">DNA-binding</keyword>
<dbReference type="PANTHER" id="PTHR30537">
    <property type="entry name" value="HTH-TYPE TRANSCRIPTIONAL REGULATOR"/>
    <property type="match status" value="1"/>
</dbReference>
<sequence>MATPPKTRSDTALDAPGGADRMMLIETFVRIVEAGSLSAAAQQLGSTQPTISRRLQSLERSLGVRLLQRSTHGMNLTEDGVRCYDRAKDLIASWQSFESTVRGANDEPVGTLRVVAPHAFGQRQFIKPLAEYLKRYPRMSVDWSLHDRSPDFIADGIDCAIQVGLPPDPDVVALRLGEVPRIVVAAPELLAGRPVPCQPHEMGGLPWVALRMFYRDEVTLTHVASGDTVTFPIAPRLSTDGLYAARTAALLGVGAGIVSAWAVADELAEGRLVQLAPEWRAAPLAVHLVYPPARFYPARLRRFIEIMREGASEALRDPLEK</sequence>
<dbReference type="PROSITE" id="PS50931">
    <property type="entry name" value="HTH_LYSR"/>
    <property type="match status" value="1"/>
</dbReference>
<comment type="caution">
    <text evidence="6">The sequence shown here is derived from an EMBL/GenBank/DDBJ whole genome shotgun (WGS) entry which is preliminary data.</text>
</comment>
<evidence type="ECO:0000313" key="7">
    <source>
        <dbReference type="Proteomes" id="UP000216913"/>
    </source>
</evidence>
<dbReference type="EMBL" id="NEVP01000012">
    <property type="protein sequence ID" value="OZI45842.1"/>
    <property type="molecule type" value="Genomic_DNA"/>
</dbReference>
<keyword evidence="2" id="KW-0805">Transcription regulation</keyword>
<reference evidence="6 7" key="1">
    <citation type="submission" date="2017-05" db="EMBL/GenBank/DDBJ databases">
        <title>Complete and WGS of Bordetella genogroups.</title>
        <authorList>
            <person name="Spilker T."/>
            <person name="LiPuma J."/>
        </authorList>
    </citation>
    <scope>NUCLEOTIDE SEQUENCE [LARGE SCALE GENOMIC DNA]</scope>
    <source>
        <strain evidence="6 7">AU10456</strain>
    </source>
</reference>
<evidence type="ECO:0000256" key="1">
    <source>
        <dbReference type="ARBA" id="ARBA00009437"/>
    </source>
</evidence>
<dbReference type="InterPro" id="IPR036388">
    <property type="entry name" value="WH-like_DNA-bd_sf"/>
</dbReference>
<dbReference type="Proteomes" id="UP000216913">
    <property type="component" value="Unassembled WGS sequence"/>
</dbReference>
<dbReference type="PRINTS" id="PR00039">
    <property type="entry name" value="HTHLYSR"/>
</dbReference>
<dbReference type="SUPFAM" id="SSF53850">
    <property type="entry name" value="Periplasmic binding protein-like II"/>
    <property type="match status" value="1"/>
</dbReference>
<name>A0A261T9C9_9BORD</name>
<dbReference type="SUPFAM" id="SSF46785">
    <property type="entry name" value="Winged helix' DNA-binding domain"/>
    <property type="match status" value="1"/>
</dbReference>
<dbReference type="GO" id="GO:0043565">
    <property type="term" value="F:sequence-specific DNA binding"/>
    <property type="evidence" value="ECO:0007669"/>
    <property type="project" value="TreeGrafter"/>
</dbReference>
<dbReference type="GO" id="GO:0003700">
    <property type="term" value="F:DNA-binding transcription factor activity"/>
    <property type="evidence" value="ECO:0007669"/>
    <property type="project" value="InterPro"/>
</dbReference>
<dbReference type="Pfam" id="PF03466">
    <property type="entry name" value="LysR_substrate"/>
    <property type="match status" value="1"/>
</dbReference>
<evidence type="ECO:0000256" key="4">
    <source>
        <dbReference type="ARBA" id="ARBA00023163"/>
    </source>
</evidence>
<dbReference type="AlphaFoldDB" id="A0A261T9C9"/>
<dbReference type="InterPro" id="IPR036390">
    <property type="entry name" value="WH_DNA-bd_sf"/>
</dbReference>
<dbReference type="FunFam" id="1.10.10.10:FF:000001">
    <property type="entry name" value="LysR family transcriptional regulator"/>
    <property type="match status" value="1"/>
</dbReference>
<dbReference type="InterPro" id="IPR005119">
    <property type="entry name" value="LysR_subst-bd"/>
</dbReference>
<dbReference type="InterPro" id="IPR058163">
    <property type="entry name" value="LysR-type_TF_proteobact-type"/>
</dbReference>
<feature type="domain" description="HTH lysR-type" evidence="5">
    <location>
        <begin position="24"/>
        <end position="77"/>
    </location>
</feature>
<keyword evidence="7" id="KW-1185">Reference proteome</keyword>
<dbReference type="OrthoDB" id="8723543at2"/>
<dbReference type="Pfam" id="PF00126">
    <property type="entry name" value="HTH_1"/>
    <property type="match status" value="1"/>
</dbReference>
<dbReference type="Gene3D" id="1.10.10.10">
    <property type="entry name" value="Winged helix-like DNA-binding domain superfamily/Winged helix DNA-binding domain"/>
    <property type="match status" value="1"/>
</dbReference>
<dbReference type="RefSeq" id="WP_094803750.1">
    <property type="nucleotide sequence ID" value="NZ_NEVP01000012.1"/>
</dbReference>
<evidence type="ECO:0000256" key="3">
    <source>
        <dbReference type="ARBA" id="ARBA00023125"/>
    </source>
</evidence>
<dbReference type="Gene3D" id="3.40.190.290">
    <property type="match status" value="1"/>
</dbReference>
<dbReference type="InterPro" id="IPR000847">
    <property type="entry name" value="LysR_HTH_N"/>
</dbReference>
<gene>
    <name evidence="6" type="ORF">CAL25_21730</name>
</gene>